<dbReference type="CDD" id="cd06170">
    <property type="entry name" value="LuxR_C_like"/>
    <property type="match status" value="1"/>
</dbReference>
<dbReference type="InterPro" id="IPR011006">
    <property type="entry name" value="CheY-like_superfamily"/>
</dbReference>
<evidence type="ECO:0000256" key="1">
    <source>
        <dbReference type="ARBA" id="ARBA00022553"/>
    </source>
</evidence>
<dbReference type="PROSITE" id="PS50110">
    <property type="entry name" value="RESPONSE_REGULATORY"/>
    <property type="match status" value="1"/>
</dbReference>
<protein>
    <submittedName>
        <fullName evidence="8">Response regulator</fullName>
    </submittedName>
</protein>
<sequence>MAERRRIRVAVVEDQPLYRQMLTSALAGAEGLEVVAVASSCTNARAVVPDSDADVVVLDIQLGDGSGIDLGLELRHSMPRLGVLLLSATDSLDALLDLPRSSVRGWSYLSKDSALSLASVVRAIEVTAEGRTALDPELVERRRPRRGSGLARLSPRQYEVLRLLAQGLSNAGIAARLGIAPRSVDNHINAIYAELGLASGGVTNPRVGAALRFIDESSES</sequence>
<dbReference type="GO" id="GO:0003677">
    <property type="term" value="F:DNA binding"/>
    <property type="evidence" value="ECO:0007669"/>
    <property type="project" value="UniProtKB-KW"/>
</dbReference>
<dbReference type="GO" id="GO:0000160">
    <property type="term" value="P:phosphorelay signal transduction system"/>
    <property type="evidence" value="ECO:0007669"/>
    <property type="project" value="InterPro"/>
</dbReference>
<dbReference type="CDD" id="cd17535">
    <property type="entry name" value="REC_NarL-like"/>
    <property type="match status" value="1"/>
</dbReference>
<dbReference type="InterPro" id="IPR036388">
    <property type="entry name" value="WH-like_DNA-bd_sf"/>
</dbReference>
<evidence type="ECO:0000259" key="7">
    <source>
        <dbReference type="PROSITE" id="PS50110"/>
    </source>
</evidence>
<evidence type="ECO:0000256" key="3">
    <source>
        <dbReference type="ARBA" id="ARBA00023125"/>
    </source>
</evidence>
<keyword evidence="3" id="KW-0238">DNA-binding</keyword>
<dbReference type="PANTHER" id="PTHR43214:SF24">
    <property type="entry name" value="TRANSCRIPTIONAL REGULATORY PROTEIN NARL-RELATED"/>
    <property type="match status" value="1"/>
</dbReference>
<dbReference type="GO" id="GO:0006355">
    <property type="term" value="P:regulation of DNA-templated transcription"/>
    <property type="evidence" value="ECO:0007669"/>
    <property type="project" value="InterPro"/>
</dbReference>
<dbReference type="InterPro" id="IPR039420">
    <property type="entry name" value="WalR-like"/>
</dbReference>
<dbReference type="PROSITE" id="PS50043">
    <property type="entry name" value="HTH_LUXR_2"/>
    <property type="match status" value="1"/>
</dbReference>
<keyword evidence="4" id="KW-0804">Transcription</keyword>
<name>A0AB39BFX4_9MICO</name>
<keyword evidence="1 5" id="KW-0597">Phosphoprotein</keyword>
<dbReference type="SUPFAM" id="SSF52172">
    <property type="entry name" value="CheY-like"/>
    <property type="match status" value="1"/>
</dbReference>
<dbReference type="AlphaFoldDB" id="A0AB39BFX4"/>
<evidence type="ECO:0000256" key="2">
    <source>
        <dbReference type="ARBA" id="ARBA00023015"/>
    </source>
</evidence>
<dbReference type="InterPro" id="IPR058245">
    <property type="entry name" value="NreC/VraR/RcsB-like_REC"/>
</dbReference>
<dbReference type="PRINTS" id="PR00038">
    <property type="entry name" value="HTHLUXR"/>
</dbReference>
<feature type="modified residue" description="4-aspartylphosphate" evidence="5">
    <location>
        <position position="59"/>
    </location>
</feature>
<evidence type="ECO:0000259" key="6">
    <source>
        <dbReference type="PROSITE" id="PS50043"/>
    </source>
</evidence>
<organism evidence="8">
    <name type="scientific">Herbiconiux sp. A18JL235</name>
    <dbReference type="NCBI Taxonomy" id="3152363"/>
    <lineage>
        <taxon>Bacteria</taxon>
        <taxon>Bacillati</taxon>
        <taxon>Actinomycetota</taxon>
        <taxon>Actinomycetes</taxon>
        <taxon>Micrococcales</taxon>
        <taxon>Microbacteriaceae</taxon>
        <taxon>Herbiconiux</taxon>
    </lineage>
</organism>
<dbReference type="SMART" id="SM00421">
    <property type="entry name" value="HTH_LUXR"/>
    <property type="match status" value="1"/>
</dbReference>
<dbReference type="PANTHER" id="PTHR43214">
    <property type="entry name" value="TWO-COMPONENT RESPONSE REGULATOR"/>
    <property type="match status" value="1"/>
</dbReference>
<reference evidence="8" key="1">
    <citation type="submission" date="2024-05" db="EMBL/GenBank/DDBJ databases">
        <title>Herbiconiux sp. A18JL235.</title>
        <authorList>
            <person name="Zhang G."/>
        </authorList>
    </citation>
    <scope>NUCLEOTIDE SEQUENCE</scope>
    <source>
        <strain evidence="8">A18JL235</strain>
    </source>
</reference>
<evidence type="ECO:0000256" key="5">
    <source>
        <dbReference type="PROSITE-ProRule" id="PRU00169"/>
    </source>
</evidence>
<accession>A0AB39BFX4</accession>
<keyword evidence="2" id="KW-0805">Transcription regulation</keyword>
<dbReference type="Gene3D" id="1.10.10.10">
    <property type="entry name" value="Winged helix-like DNA-binding domain superfamily/Winged helix DNA-binding domain"/>
    <property type="match status" value="1"/>
</dbReference>
<dbReference type="EMBL" id="CP162511">
    <property type="protein sequence ID" value="XDI05031.1"/>
    <property type="molecule type" value="Genomic_DNA"/>
</dbReference>
<dbReference type="RefSeq" id="WP_368497410.1">
    <property type="nucleotide sequence ID" value="NZ_CP162511.1"/>
</dbReference>
<dbReference type="InterPro" id="IPR001789">
    <property type="entry name" value="Sig_transdc_resp-reg_receiver"/>
</dbReference>
<feature type="domain" description="HTH luxR-type" evidence="6">
    <location>
        <begin position="146"/>
        <end position="217"/>
    </location>
</feature>
<gene>
    <name evidence="8" type="ORF">ABFY20_17130</name>
</gene>
<dbReference type="Gene3D" id="3.40.50.2300">
    <property type="match status" value="1"/>
</dbReference>
<evidence type="ECO:0000313" key="8">
    <source>
        <dbReference type="EMBL" id="XDI05031.1"/>
    </source>
</evidence>
<dbReference type="Pfam" id="PF00072">
    <property type="entry name" value="Response_reg"/>
    <property type="match status" value="1"/>
</dbReference>
<dbReference type="InterPro" id="IPR000792">
    <property type="entry name" value="Tscrpt_reg_LuxR_C"/>
</dbReference>
<proteinExistence type="predicted"/>
<dbReference type="SMART" id="SM00448">
    <property type="entry name" value="REC"/>
    <property type="match status" value="1"/>
</dbReference>
<evidence type="ECO:0000256" key="4">
    <source>
        <dbReference type="ARBA" id="ARBA00023163"/>
    </source>
</evidence>
<dbReference type="Pfam" id="PF00196">
    <property type="entry name" value="GerE"/>
    <property type="match status" value="1"/>
</dbReference>
<feature type="domain" description="Response regulatory" evidence="7">
    <location>
        <begin position="8"/>
        <end position="126"/>
    </location>
</feature>